<gene>
    <name evidence="1" type="ORF">PMAYCL1PPCAC_10998</name>
</gene>
<protein>
    <submittedName>
        <fullName evidence="1">Uncharacterized protein</fullName>
    </submittedName>
</protein>
<proteinExistence type="predicted"/>
<dbReference type="AlphaFoldDB" id="A0AAN5C7W4"/>
<evidence type="ECO:0000313" key="1">
    <source>
        <dbReference type="EMBL" id="GMR40803.1"/>
    </source>
</evidence>
<dbReference type="EMBL" id="BTRK01000003">
    <property type="protein sequence ID" value="GMR40803.1"/>
    <property type="molecule type" value="Genomic_DNA"/>
</dbReference>
<accession>A0AAN5C7W4</accession>
<organism evidence="1 2">
    <name type="scientific">Pristionchus mayeri</name>
    <dbReference type="NCBI Taxonomy" id="1317129"/>
    <lineage>
        <taxon>Eukaryota</taxon>
        <taxon>Metazoa</taxon>
        <taxon>Ecdysozoa</taxon>
        <taxon>Nematoda</taxon>
        <taxon>Chromadorea</taxon>
        <taxon>Rhabditida</taxon>
        <taxon>Rhabditina</taxon>
        <taxon>Diplogasteromorpha</taxon>
        <taxon>Diplogasteroidea</taxon>
        <taxon>Neodiplogasteridae</taxon>
        <taxon>Pristionchus</taxon>
    </lineage>
</organism>
<dbReference type="Proteomes" id="UP001328107">
    <property type="component" value="Unassembled WGS sequence"/>
</dbReference>
<keyword evidence="2" id="KW-1185">Reference proteome</keyword>
<reference evidence="2" key="1">
    <citation type="submission" date="2022-10" db="EMBL/GenBank/DDBJ databases">
        <title>Genome assembly of Pristionchus species.</title>
        <authorList>
            <person name="Yoshida K."/>
            <person name="Sommer R.J."/>
        </authorList>
    </citation>
    <scope>NUCLEOTIDE SEQUENCE [LARGE SCALE GENOMIC DNA]</scope>
    <source>
        <strain evidence="2">RS5460</strain>
    </source>
</reference>
<evidence type="ECO:0000313" key="2">
    <source>
        <dbReference type="Proteomes" id="UP001328107"/>
    </source>
</evidence>
<comment type="caution">
    <text evidence="1">The sequence shown here is derived from an EMBL/GenBank/DDBJ whole genome shotgun (WGS) entry which is preliminary data.</text>
</comment>
<sequence>MLGKNQGDLTMEHLFGFRSELPDFVLHIGMNSGQNLRALSTLVKIELEWFEILKMVPVRNSNCPEADGLKPLPLDDSVAEGRVQRLGNDVVDQDFRRVLRHSECHTVRLNLDEMVQGKIHNLAFVPLIGRTELVFDGSVERRGRDCIRSKINYSTPMLLSMD</sequence>
<name>A0AAN5C7W4_9BILA</name>